<protein>
    <submittedName>
        <fullName evidence="1">YbbR-like domain-containing protein</fullName>
    </submittedName>
</protein>
<dbReference type="AlphaFoldDB" id="A0A942YI62"/>
<evidence type="ECO:0000313" key="2">
    <source>
        <dbReference type="Proteomes" id="UP000681414"/>
    </source>
</evidence>
<dbReference type="InterPro" id="IPR053154">
    <property type="entry name" value="c-di-AMP_regulator"/>
</dbReference>
<dbReference type="EMBL" id="JAGYPG010000003">
    <property type="protein sequence ID" value="MBS4196594.1"/>
    <property type="molecule type" value="Genomic_DNA"/>
</dbReference>
<dbReference type="RefSeq" id="WP_213125831.1">
    <property type="nucleotide sequence ID" value="NZ_JAGYPG010000003.1"/>
</dbReference>
<evidence type="ECO:0000313" key="1">
    <source>
        <dbReference type="EMBL" id="MBS4196594.1"/>
    </source>
</evidence>
<organism evidence="1 2">
    <name type="scientific">Lederbergia citri</name>
    <dbReference type="NCBI Taxonomy" id="2833580"/>
    <lineage>
        <taxon>Bacteria</taxon>
        <taxon>Bacillati</taxon>
        <taxon>Bacillota</taxon>
        <taxon>Bacilli</taxon>
        <taxon>Bacillales</taxon>
        <taxon>Bacillaceae</taxon>
        <taxon>Lederbergia</taxon>
    </lineage>
</organism>
<keyword evidence="2" id="KW-1185">Reference proteome</keyword>
<dbReference type="Gene3D" id="2.170.120.40">
    <property type="entry name" value="YbbR-like domain"/>
    <property type="match status" value="2"/>
</dbReference>
<dbReference type="Proteomes" id="UP000681414">
    <property type="component" value="Unassembled WGS sequence"/>
</dbReference>
<dbReference type="Gene3D" id="2.170.120.30">
    <property type="match status" value="2"/>
</dbReference>
<name>A0A942YI62_9BACI</name>
<dbReference type="PANTHER" id="PTHR37804">
    <property type="entry name" value="CDAA REGULATORY PROTEIN CDAR"/>
    <property type="match status" value="1"/>
</dbReference>
<sequence length="414" mass="46473">MDKFMENPWFVRIISMLLAILLFVTANDYFGGKDTGTMPNDMENANTDTITNVPVEVYYDSENLVVTGIPKTVDVKIEGQRRFVEATKRQRDFTVYVDLSDVQIGQHRVQILYKDISDKLKVNIEPAYADISVQEKVTKEFGVEAEFNRSILAEGFEAERPDVEPKTVKITGAKDVIEKISYVKATIDASGLINDTIRQYAKVTVLDRELNKLDVWVEPESVLVTIPVTNPRKNVPIKINTTGTPPDDINIKTISTVTPEVMIFGRTEVLQNVDELEVTVDVSGIREDTEIEVPIKYPLGVNKITPDKIKVKILAEKKLEERTLKDVKIESKGLSSDLNMELVSPANGTVSLKVTGEKDTLEKAIKGDFHVILNMDGLKAGEHEVDLVVDGLNDVQWELTEKKVKIRLTEKENV</sequence>
<gene>
    <name evidence="1" type="ORF">KHA97_16185</name>
</gene>
<dbReference type="Pfam" id="PF07949">
    <property type="entry name" value="YbbR"/>
    <property type="match status" value="3"/>
</dbReference>
<dbReference type="PANTHER" id="PTHR37804:SF1">
    <property type="entry name" value="CDAA REGULATORY PROTEIN CDAR"/>
    <property type="match status" value="1"/>
</dbReference>
<comment type="caution">
    <text evidence="1">The sequence shown here is derived from an EMBL/GenBank/DDBJ whole genome shotgun (WGS) entry which is preliminary data.</text>
</comment>
<proteinExistence type="predicted"/>
<accession>A0A942YI62</accession>
<dbReference type="InterPro" id="IPR012505">
    <property type="entry name" value="YbbR"/>
</dbReference>
<reference evidence="1 2" key="1">
    <citation type="submission" date="2021-05" db="EMBL/GenBank/DDBJ databases">
        <title>Novel Bacillus species.</title>
        <authorList>
            <person name="Liu G."/>
        </authorList>
    </citation>
    <scope>NUCLEOTIDE SEQUENCE [LARGE SCALE GENOMIC DNA]</scope>
    <source>
        <strain evidence="2">FJAT-49780</strain>
    </source>
</reference>